<accession>A0AAE3VGY0</accession>
<evidence type="ECO:0000256" key="3">
    <source>
        <dbReference type="ARBA" id="ARBA00022723"/>
    </source>
</evidence>
<dbReference type="GO" id="GO:0005524">
    <property type="term" value="F:ATP binding"/>
    <property type="evidence" value="ECO:0007669"/>
    <property type="project" value="UniProtKB-UniRule"/>
</dbReference>
<feature type="active site" evidence="9">
    <location>
        <position position="37"/>
    </location>
</feature>
<keyword evidence="1 9" id="KW-0963">Cytoplasm</keyword>
<dbReference type="GO" id="GO:0000287">
    <property type="term" value="F:magnesium ion binding"/>
    <property type="evidence" value="ECO:0007669"/>
    <property type="project" value="UniProtKB-UniRule"/>
</dbReference>
<feature type="binding site" evidence="9">
    <location>
        <position position="49"/>
    </location>
    <ligand>
        <name>ATP</name>
        <dbReference type="ChEBI" id="CHEBI:30616"/>
    </ligand>
</feature>
<dbReference type="InterPro" id="IPR004472">
    <property type="entry name" value="DTB_synth_BioD"/>
</dbReference>
<comment type="caution">
    <text evidence="10">The sequence shown here is derived from an EMBL/GenBank/DDBJ whole genome shotgun (WGS) entry which is preliminary data.</text>
</comment>
<feature type="binding site" evidence="9">
    <location>
        <position position="41"/>
    </location>
    <ligand>
        <name>substrate</name>
    </ligand>
</feature>
<keyword evidence="4 9" id="KW-0547">Nucleotide-binding</keyword>
<comment type="subunit">
    <text evidence="9">Homodimer.</text>
</comment>
<dbReference type="GO" id="GO:0005829">
    <property type="term" value="C:cytosol"/>
    <property type="evidence" value="ECO:0007669"/>
    <property type="project" value="TreeGrafter"/>
</dbReference>
<comment type="catalytic activity">
    <reaction evidence="9">
        <text>(7R,8S)-7,8-diammoniononanoate + CO2 + ATP = (4R,5S)-dethiobiotin + ADP + phosphate + 3 H(+)</text>
        <dbReference type="Rhea" id="RHEA:15805"/>
        <dbReference type="ChEBI" id="CHEBI:15378"/>
        <dbReference type="ChEBI" id="CHEBI:16526"/>
        <dbReference type="ChEBI" id="CHEBI:30616"/>
        <dbReference type="ChEBI" id="CHEBI:43474"/>
        <dbReference type="ChEBI" id="CHEBI:149469"/>
        <dbReference type="ChEBI" id="CHEBI:149473"/>
        <dbReference type="ChEBI" id="CHEBI:456216"/>
        <dbReference type="EC" id="6.3.3.3"/>
    </reaction>
</comment>
<organism evidence="10 11">
    <name type="scientific">Oligosphaera ethanolica</name>
    <dbReference type="NCBI Taxonomy" id="760260"/>
    <lineage>
        <taxon>Bacteria</taxon>
        <taxon>Pseudomonadati</taxon>
        <taxon>Lentisphaerota</taxon>
        <taxon>Oligosphaeria</taxon>
        <taxon>Oligosphaerales</taxon>
        <taxon>Oligosphaeraceae</taxon>
        <taxon>Oligosphaera</taxon>
    </lineage>
</organism>
<dbReference type="PIRSF" id="PIRSF006755">
    <property type="entry name" value="DTB_synth"/>
    <property type="match status" value="1"/>
</dbReference>
<dbReference type="RefSeq" id="WP_307261484.1">
    <property type="nucleotide sequence ID" value="NZ_JAUSVL010000001.1"/>
</dbReference>
<dbReference type="HAMAP" id="MF_00336">
    <property type="entry name" value="BioD"/>
    <property type="match status" value="1"/>
</dbReference>
<feature type="binding site" evidence="9">
    <location>
        <position position="16"/>
    </location>
    <ligand>
        <name>Mg(2+)</name>
        <dbReference type="ChEBI" id="CHEBI:18420"/>
    </ligand>
</feature>
<keyword evidence="3 9" id="KW-0479">Metal-binding</keyword>
<keyword evidence="2 9" id="KW-0436">Ligase</keyword>
<evidence type="ECO:0000313" key="10">
    <source>
        <dbReference type="EMBL" id="MDQ0290061.1"/>
    </source>
</evidence>
<comment type="function">
    <text evidence="9">Catalyzes a mechanistically unusual reaction, the ATP-dependent insertion of CO2 between the N7 and N8 nitrogen atoms of 7,8-diaminopelargonic acid (DAPA, also called 7,8-diammoniononanoate) to form a ureido ring.</text>
</comment>
<dbReference type="NCBIfam" id="TIGR00347">
    <property type="entry name" value="bioD"/>
    <property type="match status" value="1"/>
</dbReference>
<sequence length="234" mass="24775">MSVFFISGIDTDIGKTVAVGAMARYLLSQGRRVITVKMIQTGNEGFSEDLQKHRAMMGVGLLPEDREGLTAPQILPFPASPHLAAKLAGRPVDLAAISSAVATLAQRYEVVLVEGAGGLAVPLTEDVLTVDFAAGQHWPMILVSSGRLGSLNHSIQAMEMAAARKLNIVGTVYNWCPQGDPTICADSRRMIGVFLGRYGHRQVVVDLPEIRGGGDGVASVVDFSPIFGACDDGD</sequence>
<dbReference type="PANTHER" id="PTHR43210:SF2">
    <property type="entry name" value="ATP-DEPENDENT DETHIOBIOTIN SYNTHETASE BIOD 2"/>
    <property type="match status" value="1"/>
</dbReference>
<feature type="binding site" evidence="9">
    <location>
        <begin position="12"/>
        <end position="17"/>
    </location>
    <ligand>
        <name>ATP</name>
        <dbReference type="ChEBI" id="CHEBI:30616"/>
    </ligand>
</feature>
<evidence type="ECO:0000256" key="1">
    <source>
        <dbReference type="ARBA" id="ARBA00022490"/>
    </source>
</evidence>
<feature type="binding site" evidence="9">
    <location>
        <position position="49"/>
    </location>
    <ligand>
        <name>Mg(2+)</name>
        <dbReference type="ChEBI" id="CHEBI:18420"/>
    </ligand>
</feature>
<proteinExistence type="inferred from homology"/>
<evidence type="ECO:0000256" key="9">
    <source>
        <dbReference type="HAMAP-Rule" id="MF_00336"/>
    </source>
</evidence>
<dbReference type="Proteomes" id="UP001238163">
    <property type="component" value="Unassembled WGS sequence"/>
</dbReference>
<name>A0AAE3VGY0_9BACT</name>
<reference evidence="10" key="1">
    <citation type="submission" date="2023-07" db="EMBL/GenBank/DDBJ databases">
        <title>Genomic Encyclopedia of Type Strains, Phase IV (KMG-IV): sequencing the most valuable type-strain genomes for metagenomic binning, comparative biology and taxonomic classification.</title>
        <authorList>
            <person name="Goeker M."/>
        </authorList>
    </citation>
    <scope>NUCLEOTIDE SEQUENCE</scope>
    <source>
        <strain evidence="10">DSM 24202</strain>
    </source>
</reference>
<evidence type="ECO:0000256" key="5">
    <source>
        <dbReference type="ARBA" id="ARBA00022756"/>
    </source>
</evidence>
<protein>
    <recommendedName>
        <fullName evidence="9">ATP-dependent dethiobiotin synthetase BioD</fullName>
        <ecNumber evidence="9">6.3.3.3</ecNumber>
    </recommendedName>
    <alternativeName>
        <fullName evidence="9">DTB synthetase</fullName>
        <shortName evidence="9">DTBS</shortName>
    </alternativeName>
    <alternativeName>
        <fullName evidence="9">Dethiobiotin synthase</fullName>
    </alternativeName>
</protein>
<feature type="binding site" evidence="9">
    <location>
        <begin position="114"/>
        <end position="117"/>
    </location>
    <ligand>
        <name>ATP</name>
        <dbReference type="ChEBI" id="CHEBI:30616"/>
    </ligand>
</feature>
<keyword evidence="6 9" id="KW-0067">ATP-binding</keyword>
<keyword evidence="7 9" id="KW-0460">Magnesium</keyword>
<comment type="subcellular location">
    <subcellularLocation>
        <location evidence="9">Cytoplasm</location>
    </subcellularLocation>
</comment>
<dbReference type="AlphaFoldDB" id="A0AAE3VGY0"/>
<comment type="caution">
    <text evidence="9">Lacks conserved residue(s) required for the propagation of feature annotation.</text>
</comment>
<evidence type="ECO:0000256" key="4">
    <source>
        <dbReference type="ARBA" id="ARBA00022741"/>
    </source>
</evidence>
<evidence type="ECO:0000256" key="8">
    <source>
        <dbReference type="ARBA" id="ARBA00047386"/>
    </source>
</evidence>
<dbReference type="Pfam" id="PF13500">
    <property type="entry name" value="AAA_26"/>
    <property type="match status" value="1"/>
</dbReference>
<comment type="catalytic activity">
    <reaction evidence="8">
        <text>(7R,8S)-8-amino-7-(carboxyamino)nonanoate + ATP = (4R,5S)-dethiobiotin + ADP + phosphate + H(+)</text>
        <dbReference type="Rhea" id="RHEA:63684"/>
        <dbReference type="ChEBI" id="CHEBI:15378"/>
        <dbReference type="ChEBI" id="CHEBI:30616"/>
        <dbReference type="ChEBI" id="CHEBI:43474"/>
        <dbReference type="ChEBI" id="CHEBI:149470"/>
        <dbReference type="ChEBI" id="CHEBI:149473"/>
        <dbReference type="ChEBI" id="CHEBI:456216"/>
    </reaction>
</comment>
<dbReference type="PANTHER" id="PTHR43210">
    <property type="entry name" value="DETHIOBIOTIN SYNTHETASE"/>
    <property type="match status" value="1"/>
</dbReference>
<comment type="pathway">
    <text evidence="9">Cofactor biosynthesis; biotin biosynthesis; biotin from 7,8-diaminononanoate: step 1/2.</text>
</comment>
<dbReference type="InterPro" id="IPR027417">
    <property type="entry name" value="P-loop_NTPase"/>
</dbReference>
<dbReference type="GO" id="GO:0009102">
    <property type="term" value="P:biotin biosynthetic process"/>
    <property type="evidence" value="ECO:0007669"/>
    <property type="project" value="UniProtKB-UniRule"/>
</dbReference>
<dbReference type="GO" id="GO:0004141">
    <property type="term" value="F:dethiobiotin synthase activity"/>
    <property type="evidence" value="ECO:0007669"/>
    <property type="project" value="UniProtKB-UniRule"/>
</dbReference>
<dbReference type="CDD" id="cd03109">
    <property type="entry name" value="DTBS"/>
    <property type="match status" value="1"/>
</dbReference>
<evidence type="ECO:0000313" key="11">
    <source>
        <dbReference type="Proteomes" id="UP001238163"/>
    </source>
</evidence>
<gene>
    <name evidence="9" type="primary">bioD</name>
    <name evidence="10" type="ORF">J3R75_002168</name>
</gene>
<keyword evidence="5 9" id="KW-0093">Biotin biosynthesis</keyword>
<dbReference type="EMBL" id="JAUSVL010000001">
    <property type="protein sequence ID" value="MDQ0290061.1"/>
    <property type="molecule type" value="Genomic_DNA"/>
</dbReference>
<evidence type="ECO:0000256" key="6">
    <source>
        <dbReference type="ARBA" id="ARBA00022840"/>
    </source>
</evidence>
<keyword evidence="11" id="KW-1185">Reference proteome</keyword>
<comment type="similarity">
    <text evidence="9">Belongs to the dethiobiotin synthetase family.</text>
</comment>
<dbReference type="Gene3D" id="3.40.50.300">
    <property type="entry name" value="P-loop containing nucleotide triphosphate hydrolases"/>
    <property type="match status" value="1"/>
</dbReference>
<dbReference type="EC" id="6.3.3.3" evidence="9"/>
<evidence type="ECO:0000256" key="2">
    <source>
        <dbReference type="ARBA" id="ARBA00022598"/>
    </source>
</evidence>
<dbReference type="SUPFAM" id="SSF52540">
    <property type="entry name" value="P-loop containing nucleoside triphosphate hydrolases"/>
    <property type="match status" value="1"/>
</dbReference>
<feature type="binding site" evidence="9">
    <location>
        <position position="114"/>
    </location>
    <ligand>
        <name>Mg(2+)</name>
        <dbReference type="ChEBI" id="CHEBI:18420"/>
    </ligand>
</feature>
<evidence type="ECO:0000256" key="7">
    <source>
        <dbReference type="ARBA" id="ARBA00022842"/>
    </source>
</evidence>
<comment type="cofactor">
    <cofactor evidence="9">
        <name>Mg(2+)</name>
        <dbReference type="ChEBI" id="CHEBI:18420"/>
    </cofactor>
</comment>